<name>A0AAW5QZR5_9HYPH</name>
<dbReference type="Pfam" id="PF16925">
    <property type="entry name" value="TetR_C_13"/>
    <property type="match status" value="1"/>
</dbReference>
<feature type="DNA-binding region" description="H-T-H motif" evidence="4">
    <location>
        <begin position="37"/>
        <end position="56"/>
    </location>
</feature>
<dbReference type="Gene3D" id="1.10.10.60">
    <property type="entry name" value="Homeodomain-like"/>
    <property type="match status" value="1"/>
</dbReference>
<evidence type="ECO:0000256" key="4">
    <source>
        <dbReference type="PROSITE-ProRule" id="PRU00335"/>
    </source>
</evidence>
<dbReference type="GO" id="GO:0003677">
    <property type="term" value="F:DNA binding"/>
    <property type="evidence" value="ECO:0007669"/>
    <property type="project" value="UniProtKB-UniRule"/>
</dbReference>
<organism evidence="6 7">
    <name type="scientific">Microbaculum marinisediminis</name>
    <dbReference type="NCBI Taxonomy" id="2931392"/>
    <lineage>
        <taxon>Bacteria</taxon>
        <taxon>Pseudomonadati</taxon>
        <taxon>Pseudomonadota</taxon>
        <taxon>Alphaproteobacteria</taxon>
        <taxon>Hyphomicrobiales</taxon>
        <taxon>Tepidamorphaceae</taxon>
        <taxon>Microbaculum</taxon>
    </lineage>
</organism>
<keyword evidence="1" id="KW-0805">Transcription regulation</keyword>
<comment type="caution">
    <text evidence="6">The sequence shown here is derived from an EMBL/GenBank/DDBJ whole genome shotgun (WGS) entry which is preliminary data.</text>
</comment>
<keyword evidence="3" id="KW-0804">Transcription</keyword>
<proteinExistence type="predicted"/>
<sequence>MVQNKTAKRGRPRAYDPDKALARARDVFWVQGFAATSLDELSAATRMNRPSLYGAFGDKRAFYRTVLERYREQMRDEVRLALAPDAPLREALTRLFAFYLAIYFPEDGQPRGCFMISTAVPEAATDPDIRQLLAETFRGFDRMLEKRIAKAVSDGELPADTDCATLGRMVASVVGYIAIRSRLGESREMLESFAAATVDHICGKAAPSGG</sequence>
<evidence type="ECO:0000313" key="7">
    <source>
        <dbReference type="Proteomes" id="UP001320898"/>
    </source>
</evidence>
<accession>A0AAW5QZR5</accession>
<dbReference type="InterPro" id="IPR011075">
    <property type="entry name" value="TetR_C"/>
</dbReference>
<dbReference type="SUPFAM" id="SSF48498">
    <property type="entry name" value="Tetracyclin repressor-like, C-terminal domain"/>
    <property type="match status" value="1"/>
</dbReference>
<keyword evidence="2 4" id="KW-0238">DNA-binding</keyword>
<feature type="domain" description="HTH tetR-type" evidence="5">
    <location>
        <begin position="14"/>
        <end position="74"/>
    </location>
</feature>
<dbReference type="Proteomes" id="UP001320898">
    <property type="component" value="Unassembled WGS sequence"/>
</dbReference>
<keyword evidence="7" id="KW-1185">Reference proteome</keyword>
<dbReference type="InterPro" id="IPR036271">
    <property type="entry name" value="Tet_transcr_reg_TetR-rel_C_sf"/>
</dbReference>
<dbReference type="InterPro" id="IPR009057">
    <property type="entry name" value="Homeodomain-like_sf"/>
</dbReference>
<evidence type="ECO:0000313" key="6">
    <source>
        <dbReference type="EMBL" id="MCT8972113.1"/>
    </source>
</evidence>
<dbReference type="InterPro" id="IPR001647">
    <property type="entry name" value="HTH_TetR"/>
</dbReference>
<dbReference type="PROSITE" id="PS50977">
    <property type="entry name" value="HTH_TETR_2"/>
    <property type="match status" value="1"/>
</dbReference>
<gene>
    <name evidence="6" type="ORF">MUB46_09620</name>
</gene>
<dbReference type="SUPFAM" id="SSF46689">
    <property type="entry name" value="Homeodomain-like"/>
    <property type="match status" value="1"/>
</dbReference>
<evidence type="ECO:0000259" key="5">
    <source>
        <dbReference type="PROSITE" id="PS50977"/>
    </source>
</evidence>
<dbReference type="PANTHER" id="PTHR47506:SF1">
    <property type="entry name" value="HTH-TYPE TRANSCRIPTIONAL REGULATOR YJDC"/>
    <property type="match status" value="1"/>
</dbReference>
<dbReference type="PANTHER" id="PTHR47506">
    <property type="entry name" value="TRANSCRIPTIONAL REGULATORY PROTEIN"/>
    <property type="match status" value="1"/>
</dbReference>
<evidence type="ECO:0000256" key="3">
    <source>
        <dbReference type="ARBA" id="ARBA00023163"/>
    </source>
</evidence>
<dbReference type="Pfam" id="PF00440">
    <property type="entry name" value="TetR_N"/>
    <property type="match status" value="1"/>
</dbReference>
<dbReference type="EMBL" id="JALIDZ010000004">
    <property type="protein sequence ID" value="MCT8972113.1"/>
    <property type="molecule type" value="Genomic_DNA"/>
</dbReference>
<evidence type="ECO:0000256" key="2">
    <source>
        <dbReference type="ARBA" id="ARBA00023125"/>
    </source>
</evidence>
<dbReference type="Gene3D" id="1.10.357.10">
    <property type="entry name" value="Tetracycline Repressor, domain 2"/>
    <property type="match status" value="1"/>
</dbReference>
<dbReference type="AlphaFoldDB" id="A0AAW5QZR5"/>
<protein>
    <submittedName>
        <fullName evidence="6">TetR/AcrR family transcriptional regulator</fullName>
    </submittedName>
</protein>
<dbReference type="RefSeq" id="WP_261615690.1">
    <property type="nucleotide sequence ID" value="NZ_JALIDZ010000004.1"/>
</dbReference>
<reference evidence="6 7" key="1">
    <citation type="submission" date="2022-04" db="EMBL/GenBank/DDBJ databases">
        <authorList>
            <person name="Ye Y.-Q."/>
            <person name="Du Z.-J."/>
        </authorList>
    </citation>
    <scope>NUCLEOTIDE SEQUENCE [LARGE SCALE GENOMIC DNA]</scope>
    <source>
        <strain evidence="6 7">A6E488</strain>
    </source>
</reference>
<evidence type="ECO:0000256" key="1">
    <source>
        <dbReference type="ARBA" id="ARBA00023015"/>
    </source>
</evidence>